<keyword evidence="1" id="KW-0472">Membrane</keyword>
<keyword evidence="1" id="KW-1133">Transmembrane helix</keyword>
<dbReference type="AlphaFoldDB" id="A0A3M7RWU5"/>
<sequence>MAVITTVECVTVDKVKVVGQDKFRLATRNVIKPSCSIFSAVRFGLPIMDDLIKVLINLGFLSILFTSLTYDKLFFASTWSM</sequence>
<keyword evidence="3" id="KW-1185">Reference proteome</keyword>
<evidence type="ECO:0000313" key="3">
    <source>
        <dbReference type="Proteomes" id="UP000276133"/>
    </source>
</evidence>
<accession>A0A3M7RWU5</accession>
<evidence type="ECO:0000256" key="1">
    <source>
        <dbReference type="SAM" id="Phobius"/>
    </source>
</evidence>
<keyword evidence="1" id="KW-0812">Transmembrane</keyword>
<name>A0A3M7RWU5_BRAPC</name>
<feature type="transmembrane region" description="Helical" evidence="1">
    <location>
        <begin position="51"/>
        <end position="70"/>
    </location>
</feature>
<protein>
    <submittedName>
        <fullName evidence="2">Uncharacterized protein</fullName>
    </submittedName>
</protein>
<comment type="caution">
    <text evidence="2">The sequence shown here is derived from an EMBL/GenBank/DDBJ whole genome shotgun (WGS) entry which is preliminary data.</text>
</comment>
<dbReference type="EMBL" id="REGN01002465">
    <property type="protein sequence ID" value="RNA27962.1"/>
    <property type="molecule type" value="Genomic_DNA"/>
</dbReference>
<reference evidence="2 3" key="1">
    <citation type="journal article" date="2018" name="Sci. Rep.">
        <title>Genomic signatures of local adaptation to the degree of environmental predictability in rotifers.</title>
        <authorList>
            <person name="Franch-Gras L."/>
            <person name="Hahn C."/>
            <person name="Garcia-Roger E.M."/>
            <person name="Carmona M.J."/>
            <person name="Serra M."/>
            <person name="Gomez A."/>
        </authorList>
    </citation>
    <scope>NUCLEOTIDE SEQUENCE [LARGE SCALE GENOMIC DNA]</scope>
    <source>
        <strain evidence="2">HYR1</strain>
    </source>
</reference>
<gene>
    <name evidence="2" type="ORF">BpHYR1_003847</name>
</gene>
<evidence type="ECO:0000313" key="2">
    <source>
        <dbReference type="EMBL" id="RNA27962.1"/>
    </source>
</evidence>
<proteinExistence type="predicted"/>
<organism evidence="2 3">
    <name type="scientific">Brachionus plicatilis</name>
    <name type="common">Marine rotifer</name>
    <name type="synonym">Brachionus muelleri</name>
    <dbReference type="NCBI Taxonomy" id="10195"/>
    <lineage>
        <taxon>Eukaryota</taxon>
        <taxon>Metazoa</taxon>
        <taxon>Spiralia</taxon>
        <taxon>Gnathifera</taxon>
        <taxon>Rotifera</taxon>
        <taxon>Eurotatoria</taxon>
        <taxon>Monogononta</taxon>
        <taxon>Pseudotrocha</taxon>
        <taxon>Ploima</taxon>
        <taxon>Brachionidae</taxon>
        <taxon>Brachionus</taxon>
    </lineage>
</organism>
<dbReference type="Proteomes" id="UP000276133">
    <property type="component" value="Unassembled WGS sequence"/>
</dbReference>